<evidence type="ECO:0000313" key="1">
    <source>
        <dbReference type="EMBL" id="KAJ7564724.1"/>
    </source>
</evidence>
<comment type="caution">
    <text evidence="1">The sequence shown here is derived from an EMBL/GenBank/DDBJ whole genome shotgun (WGS) entry which is preliminary data.</text>
</comment>
<protein>
    <submittedName>
        <fullName evidence="1">Uncharacterized protein</fullName>
    </submittedName>
</protein>
<dbReference type="EMBL" id="CM055093">
    <property type="protein sequence ID" value="KAJ7564724.1"/>
    <property type="molecule type" value="Genomic_DNA"/>
</dbReference>
<reference evidence="2" key="1">
    <citation type="journal article" date="2024" name="Proc. Natl. Acad. Sci. U.S.A.">
        <title>Extraordinary preservation of gene collinearity over three hundred million years revealed in homosporous lycophytes.</title>
        <authorList>
            <person name="Li C."/>
            <person name="Wickell D."/>
            <person name="Kuo L.Y."/>
            <person name="Chen X."/>
            <person name="Nie B."/>
            <person name="Liao X."/>
            <person name="Peng D."/>
            <person name="Ji J."/>
            <person name="Jenkins J."/>
            <person name="Williams M."/>
            <person name="Shu S."/>
            <person name="Plott C."/>
            <person name="Barry K."/>
            <person name="Rajasekar S."/>
            <person name="Grimwood J."/>
            <person name="Han X."/>
            <person name="Sun S."/>
            <person name="Hou Z."/>
            <person name="He W."/>
            <person name="Dai G."/>
            <person name="Sun C."/>
            <person name="Schmutz J."/>
            <person name="Leebens-Mack J.H."/>
            <person name="Li F.W."/>
            <person name="Wang L."/>
        </authorList>
    </citation>
    <scope>NUCLEOTIDE SEQUENCE [LARGE SCALE GENOMIC DNA]</scope>
    <source>
        <strain evidence="2">cv. PW_Plant_1</strain>
    </source>
</reference>
<sequence length="137" mass="15476">MALVRPRLFESSLKWRRAFCNAAQVTLDMNTWSLPIQDIEEHRNGSKMGIQWVFLGCPGVGKGTYASKLASLLSIPHIAMGDLIRQELTKPSLASKKVRYFGCLFFQFITISLYGLAPRLFINGISFESVRVLVCKY</sequence>
<dbReference type="Proteomes" id="UP001162992">
    <property type="component" value="Chromosome 2"/>
</dbReference>
<organism evidence="1 2">
    <name type="scientific">Diphasiastrum complanatum</name>
    <name type="common">Issler's clubmoss</name>
    <name type="synonym">Lycopodium complanatum</name>
    <dbReference type="NCBI Taxonomy" id="34168"/>
    <lineage>
        <taxon>Eukaryota</taxon>
        <taxon>Viridiplantae</taxon>
        <taxon>Streptophyta</taxon>
        <taxon>Embryophyta</taxon>
        <taxon>Tracheophyta</taxon>
        <taxon>Lycopodiopsida</taxon>
        <taxon>Lycopodiales</taxon>
        <taxon>Lycopodiaceae</taxon>
        <taxon>Lycopodioideae</taxon>
        <taxon>Diphasiastrum</taxon>
    </lineage>
</organism>
<evidence type="ECO:0000313" key="2">
    <source>
        <dbReference type="Proteomes" id="UP001162992"/>
    </source>
</evidence>
<gene>
    <name evidence="1" type="ORF">O6H91_02G030600</name>
</gene>
<accession>A0ACC2EE10</accession>
<proteinExistence type="predicted"/>
<name>A0ACC2EE10_DIPCM</name>
<keyword evidence="2" id="KW-1185">Reference proteome</keyword>